<dbReference type="eggNOG" id="COG0324">
    <property type="taxonomic scope" value="Bacteria"/>
</dbReference>
<reference evidence="14 15" key="1">
    <citation type="journal article" date="2011" name="J. Bacteriol.">
        <title>Complete genome sequence of the polycyclic aromatic hydrocarbon-degrading bacterium Alteromonas sp. strain SN2.</title>
        <authorList>
            <person name="Jin H.M."/>
            <person name="Jeong H."/>
            <person name="Moon E.J."/>
            <person name="Math R.K."/>
            <person name="Lee K."/>
            <person name="Kim H.J."/>
            <person name="Jeon C.O."/>
            <person name="Oh T.K."/>
            <person name="Kim J.F."/>
        </authorList>
    </citation>
    <scope>NUCLEOTIDE SEQUENCE [LARGE SCALE GENOMIC DNA]</scope>
    <source>
        <strain evidence="15">JCM 17741 / KACC 18427 / KCTC 11700BP / SN2</strain>
    </source>
</reference>
<gene>
    <name evidence="10" type="primary">miaA</name>
    <name evidence="14" type="ordered locus">ambt_19865</name>
</gene>
<comment type="catalytic activity">
    <reaction evidence="9 10 11">
        <text>adenosine(37) in tRNA + dimethylallyl diphosphate = N(6)-dimethylallyladenosine(37) in tRNA + diphosphate</text>
        <dbReference type="Rhea" id="RHEA:26482"/>
        <dbReference type="Rhea" id="RHEA-COMP:10162"/>
        <dbReference type="Rhea" id="RHEA-COMP:10375"/>
        <dbReference type="ChEBI" id="CHEBI:33019"/>
        <dbReference type="ChEBI" id="CHEBI:57623"/>
        <dbReference type="ChEBI" id="CHEBI:74411"/>
        <dbReference type="ChEBI" id="CHEBI:74415"/>
        <dbReference type="EC" id="2.5.1.75"/>
    </reaction>
</comment>
<comment type="subunit">
    <text evidence="10">Monomer.</text>
</comment>
<evidence type="ECO:0000256" key="2">
    <source>
        <dbReference type="ARBA" id="ARBA00003213"/>
    </source>
</evidence>
<dbReference type="EC" id="2.5.1.75" evidence="10"/>
<sequence>MVDGIKSASSQHKSQLPVISIMGPTASGKTGLSLSLAEKMDCEIISVDSALVYTNMDIGTAKPTAAEKSLVPHHLIDIIDPAESYSVSQFCNDAVRLIEEIHSRNRVPILAGGTMMYFNALINGISPLPKSDEKIRSEIASEAEASGWQKLHDELCRVDPISGDRIHPNDPQRLTRALEVFRGTGKTLTDWQNEKGSPCPYDISQFAIAPEDRSVLHERIAQRFDMMLEDGFEQEVRRLFERGDLHEDLPSIRSVGYRQMWQYLEGQLSYEQMRERGIIATRQLAKRQLTWLRGWENLTWLDTFCKDNLTKITAKVTLE</sequence>
<dbReference type="InterPro" id="IPR039657">
    <property type="entry name" value="Dimethylallyltransferase"/>
</dbReference>
<evidence type="ECO:0000256" key="10">
    <source>
        <dbReference type="HAMAP-Rule" id="MF_00185"/>
    </source>
</evidence>
<keyword evidence="8 10" id="KW-0460">Magnesium</keyword>
<evidence type="ECO:0000256" key="7">
    <source>
        <dbReference type="ARBA" id="ARBA00022840"/>
    </source>
</evidence>
<dbReference type="Proteomes" id="UP000000683">
    <property type="component" value="Chromosome"/>
</dbReference>
<evidence type="ECO:0000313" key="14">
    <source>
        <dbReference type="EMBL" id="AEF05464.1"/>
    </source>
</evidence>
<dbReference type="HAMAP" id="MF_00185">
    <property type="entry name" value="IPP_trans"/>
    <property type="match status" value="1"/>
</dbReference>
<feature type="binding site" evidence="10">
    <location>
        <begin position="25"/>
        <end position="30"/>
    </location>
    <ligand>
        <name>substrate</name>
    </ligand>
</feature>
<dbReference type="OrthoDB" id="9776390at2"/>
<comment type="caution">
    <text evidence="10">Lacks conserved residue(s) required for the propagation of feature annotation.</text>
</comment>
<evidence type="ECO:0000256" key="11">
    <source>
        <dbReference type="RuleBase" id="RU003783"/>
    </source>
</evidence>
<evidence type="ECO:0000256" key="5">
    <source>
        <dbReference type="ARBA" id="ARBA00022694"/>
    </source>
</evidence>
<dbReference type="InterPro" id="IPR027417">
    <property type="entry name" value="P-loop_NTPase"/>
</dbReference>
<evidence type="ECO:0000256" key="12">
    <source>
        <dbReference type="RuleBase" id="RU003784"/>
    </source>
</evidence>
<proteinExistence type="inferred from homology"/>
<evidence type="ECO:0000256" key="3">
    <source>
        <dbReference type="ARBA" id="ARBA00005842"/>
    </source>
</evidence>
<dbReference type="HOGENOM" id="CLU_032616_0_0_6"/>
<dbReference type="FunFam" id="1.10.20.140:FF:000001">
    <property type="entry name" value="tRNA dimethylallyltransferase"/>
    <property type="match status" value="1"/>
</dbReference>
<dbReference type="PANTHER" id="PTHR11088">
    <property type="entry name" value="TRNA DIMETHYLALLYLTRANSFERASE"/>
    <property type="match status" value="1"/>
</dbReference>
<keyword evidence="15" id="KW-1185">Reference proteome</keyword>
<keyword evidence="7 10" id="KW-0067">ATP-binding</keyword>
<evidence type="ECO:0000256" key="4">
    <source>
        <dbReference type="ARBA" id="ARBA00022679"/>
    </source>
</evidence>
<accession>F5Z6F1</accession>
<dbReference type="EMBL" id="CP002339">
    <property type="protein sequence ID" value="AEF05464.1"/>
    <property type="molecule type" value="Genomic_DNA"/>
</dbReference>
<feature type="region of interest" description="Interaction with substrate tRNA" evidence="10">
    <location>
        <begin position="48"/>
        <end position="51"/>
    </location>
</feature>
<dbReference type="Pfam" id="PF01715">
    <property type="entry name" value="IPPT"/>
    <property type="match status" value="1"/>
</dbReference>
<comment type="similarity">
    <text evidence="3 10 13">Belongs to the IPP transferase family.</text>
</comment>
<evidence type="ECO:0000256" key="9">
    <source>
        <dbReference type="ARBA" id="ARBA00049563"/>
    </source>
</evidence>
<feature type="site" description="Interaction with substrate tRNA" evidence="10">
    <location>
        <position position="136"/>
    </location>
</feature>
<evidence type="ECO:0000256" key="6">
    <source>
        <dbReference type="ARBA" id="ARBA00022741"/>
    </source>
</evidence>
<feature type="site" description="Interaction with substrate tRNA" evidence="10">
    <location>
        <position position="114"/>
    </location>
</feature>
<dbReference type="InterPro" id="IPR018022">
    <property type="entry name" value="IPT"/>
</dbReference>
<feature type="binding site" evidence="10">
    <location>
        <begin position="23"/>
        <end position="30"/>
    </location>
    <ligand>
        <name>ATP</name>
        <dbReference type="ChEBI" id="CHEBI:30616"/>
    </ligand>
</feature>
<name>F5Z6F1_ALTNA</name>
<evidence type="ECO:0000256" key="1">
    <source>
        <dbReference type="ARBA" id="ARBA00001946"/>
    </source>
</evidence>
<dbReference type="KEGG" id="alt:ambt_19865"/>
<comment type="function">
    <text evidence="2 10 12">Catalyzes the transfer of a dimethylallyl group onto the adenine at position 37 in tRNAs that read codons beginning with uridine, leading to the formation of N6-(dimethylallyl)adenosine (i(6)A).</text>
</comment>
<dbReference type="PANTHER" id="PTHR11088:SF60">
    <property type="entry name" value="TRNA DIMETHYLALLYLTRANSFERASE"/>
    <property type="match status" value="1"/>
</dbReference>
<organism evidence="14 15">
    <name type="scientific">Alteromonas naphthalenivorans</name>
    <dbReference type="NCBI Taxonomy" id="715451"/>
    <lineage>
        <taxon>Bacteria</taxon>
        <taxon>Pseudomonadati</taxon>
        <taxon>Pseudomonadota</taxon>
        <taxon>Gammaproteobacteria</taxon>
        <taxon>Alteromonadales</taxon>
        <taxon>Alteromonadaceae</taxon>
        <taxon>Alteromonas/Salinimonas group</taxon>
        <taxon>Alteromonas</taxon>
    </lineage>
</organism>
<evidence type="ECO:0000313" key="15">
    <source>
        <dbReference type="Proteomes" id="UP000000683"/>
    </source>
</evidence>
<dbReference type="GO" id="GO:0052381">
    <property type="term" value="F:tRNA dimethylallyltransferase activity"/>
    <property type="evidence" value="ECO:0007669"/>
    <property type="project" value="UniProtKB-UniRule"/>
</dbReference>
<keyword evidence="5 10" id="KW-0819">tRNA processing</keyword>
<feature type="region of interest" description="Interaction with substrate tRNA" evidence="10">
    <location>
        <begin position="172"/>
        <end position="176"/>
    </location>
</feature>
<comment type="cofactor">
    <cofactor evidence="1 10">
        <name>Mg(2+)</name>
        <dbReference type="ChEBI" id="CHEBI:18420"/>
    </cofactor>
</comment>
<protein>
    <recommendedName>
        <fullName evidence="10">tRNA dimethylallyltransferase</fullName>
        <ecNumber evidence="10">2.5.1.75</ecNumber>
    </recommendedName>
    <alternativeName>
        <fullName evidence="10">Dimethylallyl diphosphate:tRNA dimethylallyltransferase</fullName>
        <shortName evidence="10">DMAPP:tRNA dimethylallyltransferase</shortName>
        <shortName evidence="10">DMATase</shortName>
    </alternativeName>
    <alternativeName>
        <fullName evidence="10">Isopentenyl-diphosphate:tRNA isopentenyltransferase</fullName>
        <shortName evidence="10">IPP transferase</shortName>
        <shortName evidence="10">IPPT</shortName>
        <shortName evidence="10">IPTase</shortName>
    </alternativeName>
</protein>
<dbReference type="GO" id="GO:0005524">
    <property type="term" value="F:ATP binding"/>
    <property type="evidence" value="ECO:0007669"/>
    <property type="project" value="UniProtKB-UniRule"/>
</dbReference>
<evidence type="ECO:0000256" key="13">
    <source>
        <dbReference type="RuleBase" id="RU003785"/>
    </source>
</evidence>
<dbReference type="RefSeq" id="WP_013786374.1">
    <property type="nucleotide sequence ID" value="NC_015554.1"/>
</dbReference>
<dbReference type="Gene3D" id="3.40.50.300">
    <property type="entry name" value="P-loop containing nucleotide triphosphate hydrolases"/>
    <property type="match status" value="1"/>
</dbReference>
<dbReference type="GO" id="GO:0006400">
    <property type="term" value="P:tRNA modification"/>
    <property type="evidence" value="ECO:0007669"/>
    <property type="project" value="TreeGrafter"/>
</dbReference>
<dbReference type="AlphaFoldDB" id="F5Z6F1"/>
<dbReference type="NCBIfam" id="TIGR00174">
    <property type="entry name" value="miaA"/>
    <property type="match status" value="1"/>
</dbReference>
<keyword evidence="4 10" id="KW-0808">Transferase</keyword>
<dbReference type="Gene3D" id="1.10.20.140">
    <property type="match status" value="1"/>
</dbReference>
<evidence type="ECO:0000256" key="8">
    <source>
        <dbReference type="ARBA" id="ARBA00022842"/>
    </source>
</evidence>
<keyword evidence="6 10" id="KW-0547">Nucleotide-binding</keyword>
<dbReference type="SUPFAM" id="SSF52540">
    <property type="entry name" value="P-loop containing nucleoside triphosphate hydrolases"/>
    <property type="match status" value="1"/>
</dbReference>